<accession>A0A1M6G2B8</accession>
<dbReference type="Proteomes" id="UP000184442">
    <property type="component" value="Unassembled WGS sequence"/>
</dbReference>
<gene>
    <name evidence="3" type="ORF">SAMN02745176_02180</name>
</gene>
<dbReference type="AlphaFoldDB" id="A0A1M6G2B8"/>
<keyword evidence="2" id="KW-0812">Transmembrane</keyword>
<protein>
    <submittedName>
        <fullName evidence="3">YggT family protein</fullName>
    </submittedName>
</protein>
<dbReference type="STRING" id="1122184.SAMN02745176_02180"/>
<evidence type="ECO:0000313" key="3">
    <source>
        <dbReference type="EMBL" id="SHJ04007.1"/>
    </source>
</evidence>
<evidence type="ECO:0000256" key="2">
    <source>
        <dbReference type="SAM" id="Phobius"/>
    </source>
</evidence>
<dbReference type="PANTHER" id="PTHR33219">
    <property type="entry name" value="YLMG HOMOLOG PROTEIN 2, CHLOROPLASTIC"/>
    <property type="match status" value="1"/>
</dbReference>
<dbReference type="Pfam" id="PF02325">
    <property type="entry name" value="CCB3_YggT"/>
    <property type="match status" value="1"/>
</dbReference>
<reference evidence="3 4" key="1">
    <citation type="submission" date="2016-11" db="EMBL/GenBank/DDBJ databases">
        <authorList>
            <person name="Jaros S."/>
            <person name="Januszkiewicz K."/>
            <person name="Wedrychowicz H."/>
        </authorList>
    </citation>
    <scope>NUCLEOTIDE SEQUENCE [LARGE SCALE GENOMIC DNA]</scope>
    <source>
        <strain evidence="3 4">DSM 19022</strain>
    </source>
</reference>
<dbReference type="EMBL" id="FQZS01000014">
    <property type="protein sequence ID" value="SHJ04007.1"/>
    <property type="molecule type" value="Genomic_DNA"/>
</dbReference>
<dbReference type="InterPro" id="IPR003425">
    <property type="entry name" value="CCB3/YggT"/>
</dbReference>
<keyword evidence="2" id="KW-1133">Transmembrane helix</keyword>
<sequence>MKGILIWSVKKFFSVIYVLIFINVMLSWLRISPYNSIVNIIYQLTEPILEPFRRLMDRTGLNTGMIDFSPLIAYLVLQLIETSLINILWAL</sequence>
<keyword evidence="4" id="KW-1185">Reference proteome</keyword>
<evidence type="ECO:0000256" key="1">
    <source>
        <dbReference type="ARBA" id="ARBA00010894"/>
    </source>
</evidence>
<keyword evidence="2" id="KW-0472">Membrane</keyword>
<name>A0A1M6G2B8_9FIRM</name>
<dbReference type="GO" id="GO:0016020">
    <property type="term" value="C:membrane"/>
    <property type="evidence" value="ECO:0007669"/>
    <property type="project" value="InterPro"/>
</dbReference>
<feature type="transmembrane region" description="Helical" evidence="2">
    <location>
        <begin position="71"/>
        <end position="90"/>
    </location>
</feature>
<organism evidence="3 4">
    <name type="scientific">Lutispora thermophila DSM 19022</name>
    <dbReference type="NCBI Taxonomy" id="1122184"/>
    <lineage>
        <taxon>Bacteria</taxon>
        <taxon>Bacillati</taxon>
        <taxon>Bacillota</taxon>
        <taxon>Clostridia</taxon>
        <taxon>Lutisporales</taxon>
        <taxon>Lutisporaceae</taxon>
        <taxon>Lutispora</taxon>
    </lineage>
</organism>
<feature type="transmembrane region" description="Helical" evidence="2">
    <location>
        <begin position="12"/>
        <end position="31"/>
    </location>
</feature>
<proteinExistence type="inferred from homology"/>
<dbReference type="PANTHER" id="PTHR33219:SF14">
    <property type="entry name" value="PROTEIN COFACTOR ASSEMBLY OF COMPLEX C SUBUNIT B CCB3, CHLOROPLASTIC-RELATED"/>
    <property type="match status" value="1"/>
</dbReference>
<evidence type="ECO:0000313" key="4">
    <source>
        <dbReference type="Proteomes" id="UP000184442"/>
    </source>
</evidence>
<comment type="similarity">
    <text evidence="1">Belongs to the YggT family.</text>
</comment>